<dbReference type="CDD" id="cd11495">
    <property type="entry name" value="SLC5sbd_NIS-like_u3"/>
    <property type="match status" value="1"/>
</dbReference>
<evidence type="ECO:0000256" key="1">
    <source>
        <dbReference type="ARBA" id="ARBA00004651"/>
    </source>
</evidence>
<feature type="transmembrane region" description="Helical" evidence="11">
    <location>
        <begin position="576"/>
        <end position="601"/>
    </location>
</feature>
<dbReference type="PROSITE" id="PS50283">
    <property type="entry name" value="NA_SOLUT_SYMP_3"/>
    <property type="match status" value="1"/>
</dbReference>
<feature type="transmembrane region" description="Helical" evidence="11">
    <location>
        <begin position="757"/>
        <end position="777"/>
    </location>
</feature>
<dbReference type="InterPro" id="IPR038377">
    <property type="entry name" value="Na/Glc_symporter_sf"/>
</dbReference>
<keyword evidence="12" id="KW-0732">Signal</keyword>
<feature type="transmembrane region" description="Helical" evidence="11">
    <location>
        <begin position="488"/>
        <end position="508"/>
    </location>
</feature>
<dbReference type="InterPro" id="IPR015915">
    <property type="entry name" value="Kelch-typ_b-propeller"/>
</dbReference>
<dbReference type="InterPro" id="IPR001734">
    <property type="entry name" value="Na/solute_symporter"/>
</dbReference>
<feature type="transmembrane region" description="Helical" evidence="11">
    <location>
        <begin position="376"/>
        <end position="399"/>
    </location>
</feature>
<dbReference type="RefSeq" id="WP_191616581.1">
    <property type="nucleotide sequence ID" value="NZ_JACYFG010000007.1"/>
</dbReference>
<dbReference type="PANTHER" id="PTHR42985">
    <property type="entry name" value="SODIUM-COUPLED MONOCARBOXYLATE TRANSPORTER"/>
    <property type="match status" value="1"/>
</dbReference>
<keyword evidence="10" id="KW-0739">Sodium transport</keyword>
<feature type="transmembrane region" description="Helical" evidence="11">
    <location>
        <begin position="538"/>
        <end position="555"/>
    </location>
</feature>
<comment type="caution">
    <text evidence="13">The sequence shown here is derived from an EMBL/GenBank/DDBJ whole genome shotgun (WGS) entry which is preliminary data.</text>
</comment>
<feature type="transmembrane region" description="Helical" evidence="11">
    <location>
        <begin position="419"/>
        <end position="437"/>
    </location>
</feature>
<keyword evidence="5 11" id="KW-0812">Transmembrane</keyword>
<evidence type="ECO:0000256" key="5">
    <source>
        <dbReference type="ARBA" id="ARBA00022692"/>
    </source>
</evidence>
<dbReference type="PANTHER" id="PTHR42985:SF40">
    <property type="entry name" value="LD47995P-RELATED"/>
    <property type="match status" value="1"/>
</dbReference>
<keyword evidence="9 11" id="KW-0472">Membrane</keyword>
<keyword evidence="7" id="KW-0915">Sodium</keyword>
<keyword evidence="14" id="KW-1185">Reference proteome</keyword>
<dbReference type="Pfam" id="PF00474">
    <property type="entry name" value="SSF"/>
    <property type="match status" value="1"/>
</dbReference>
<evidence type="ECO:0000256" key="10">
    <source>
        <dbReference type="ARBA" id="ARBA00023201"/>
    </source>
</evidence>
<name>A0A927IHH6_9BACT</name>
<accession>A0A927IHH6</accession>
<dbReference type="EMBL" id="JACYFG010000007">
    <property type="protein sequence ID" value="MBD5779460.1"/>
    <property type="molecule type" value="Genomic_DNA"/>
</dbReference>
<keyword evidence="8" id="KW-0406">Ion transport</keyword>
<evidence type="ECO:0000256" key="2">
    <source>
        <dbReference type="ARBA" id="ARBA00006434"/>
    </source>
</evidence>
<dbReference type="Proteomes" id="UP000622317">
    <property type="component" value="Unassembled WGS sequence"/>
</dbReference>
<feature type="transmembrane region" description="Helical" evidence="11">
    <location>
        <begin position="457"/>
        <end position="476"/>
    </location>
</feature>
<dbReference type="SUPFAM" id="SSF117281">
    <property type="entry name" value="Kelch motif"/>
    <property type="match status" value="1"/>
</dbReference>
<reference evidence="13" key="1">
    <citation type="submission" date="2020-09" db="EMBL/GenBank/DDBJ databases">
        <title>Pelagicoccus enzymogenes sp. nov. with an EPS production, isolated from marine sediment.</title>
        <authorList>
            <person name="Feng X."/>
        </authorList>
    </citation>
    <scope>NUCLEOTIDE SEQUENCE</scope>
    <source>
        <strain evidence="13">NFK12</strain>
    </source>
</reference>
<comment type="similarity">
    <text evidence="2">Belongs to the sodium:solute symporter (SSF) (TC 2.A.21) family.</text>
</comment>
<evidence type="ECO:0000256" key="11">
    <source>
        <dbReference type="SAM" id="Phobius"/>
    </source>
</evidence>
<gene>
    <name evidence="13" type="ORF">IEN85_08130</name>
</gene>
<evidence type="ECO:0000256" key="7">
    <source>
        <dbReference type="ARBA" id="ARBA00023053"/>
    </source>
</evidence>
<feature type="transmembrane region" description="Helical" evidence="11">
    <location>
        <begin position="350"/>
        <end position="370"/>
    </location>
</feature>
<dbReference type="GO" id="GO:0005886">
    <property type="term" value="C:plasma membrane"/>
    <property type="evidence" value="ECO:0007669"/>
    <property type="project" value="UniProtKB-SubCell"/>
</dbReference>
<evidence type="ECO:0000256" key="4">
    <source>
        <dbReference type="ARBA" id="ARBA00022475"/>
    </source>
</evidence>
<keyword evidence="4" id="KW-1003">Cell membrane</keyword>
<dbReference type="Gene3D" id="1.20.1730.10">
    <property type="entry name" value="Sodium/glucose cotransporter"/>
    <property type="match status" value="1"/>
</dbReference>
<evidence type="ECO:0000256" key="6">
    <source>
        <dbReference type="ARBA" id="ARBA00022989"/>
    </source>
</evidence>
<dbReference type="NCBIfam" id="TIGR00813">
    <property type="entry name" value="sss"/>
    <property type="match status" value="1"/>
</dbReference>
<dbReference type="AlphaFoldDB" id="A0A927IHH6"/>
<feature type="chain" id="PRO_5036956112" evidence="12">
    <location>
        <begin position="25"/>
        <end position="805"/>
    </location>
</feature>
<protein>
    <submittedName>
        <fullName evidence="13">Sodium/solute symporter</fullName>
    </submittedName>
</protein>
<evidence type="ECO:0000256" key="9">
    <source>
        <dbReference type="ARBA" id="ARBA00023136"/>
    </source>
</evidence>
<evidence type="ECO:0000313" key="13">
    <source>
        <dbReference type="EMBL" id="MBD5779460.1"/>
    </source>
</evidence>
<organism evidence="13 14">
    <name type="scientific">Pelagicoccus enzymogenes</name>
    <dbReference type="NCBI Taxonomy" id="2773457"/>
    <lineage>
        <taxon>Bacteria</taxon>
        <taxon>Pseudomonadati</taxon>
        <taxon>Verrucomicrobiota</taxon>
        <taxon>Opitutia</taxon>
        <taxon>Puniceicoccales</taxon>
        <taxon>Pelagicoccaceae</taxon>
        <taxon>Pelagicoccus</taxon>
    </lineage>
</organism>
<dbReference type="InterPro" id="IPR051163">
    <property type="entry name" value="Sodium:Solute_Symporter_SSF"/>
</dbReference>
<evidence type="ECO:0000256" key="3">
    <source>
        <dbReference type="ARBA" id="ARBA00022448"/>
    </source>
</evidence>
<evidence type="ECO:0000256" key="12">
    <source>
        <dbReference type="SAM" id="SignalP"/>
    </source>
</evidence>
<dbReference type="GO" id="GO:0015293">
    <property type="term" value="F:symporter activity"/>
    <property type="evidence" value="ECO:0007669"/>
    <property type="project" value="TreeGrafter"/>
</dbReference>
<feature type="transmembrane region" description="Helical" evidence="11">
    <location>
        <begin position="707"/>
        <end position="728"/>
    </location>
</feature>
<evidence type="ECO:0000313" key="14">
    <source>
        <dbReference type="Proteomes" id="UP000622317"/>
    </source>
</evidence>
<keyword evidence="6 11" id="KW-1133">Transmembrane helix</keyword>
<feature type="transmembrane region" description="Helical" evidence="11">
    <location>
        <begin position="309"/>
        <end position="329"/>
    </location>
</feature>
<feature type="transmembrane region" description="Helical" evidence="11">
    <location>
        <begin position="674"/>
        <end position="695"/>
    </location>
</feature>
<proteinExistence type="inferred from homology"/>
<comment type="subcellular location">
    <subcellularLocation>
        <location evidence="1">Cell membrane</location>
        <topology evidence="1">Multi-pass membrane protein</topology>
    </subcellularLocation>
</comment>
<evidence type="ECO:0000256" key="8">
    <source>
        <dbReference type="ARBA" id="ARBA00023065"/>
    </source>
</evidence>
<dbReference type="GO" id="GO:0006814">
    <property type="term" value="P:sodium ion transport"/>
    <property type="evidence" value="ECO:0007669"/>
    <property type="project" value="UniProtKB-KW"/>
</dbReference>
<keyword evidence="3" id="KW-0813">Transport</keyword>
<sequence length="805" mass="85818">MIRRYSLTLLAATLFAASATSSFANLGQDASLAKIAEPPVSPADAFAAMAGEQLILAGGESSDIYAYSKTPGLWVSIGSLDAPRAKGTGVTHNGSVILVGGTIDGTATDKVTKLTPNGTGVDQQELTPLPRPMSKPAATISGGTLYVSDGSNGDGENDFYTLDLGSPNASWQEIDSWTGPARSNAFLVKSVETLALIGGHEAGSLATNPSSLSYHARYGWNSLTNEGPQGEITSAVKLGDAHAVATVKSAANEVDLHLYHMVGDTWVSLGENFAGLPADTQVVGDNYSFYILSAENSGVVTFGQPETNYGWWDHLSVALYFVVMLWIGFHFAKQSKNSDDYFRGGHKIPWWATGMSLFATGASAMSLMAMPGKAYAGNWTFFAISIYSILCLPIAMYFYAPVIRKLNFGTAFEYLENRFGLSVRLIGSTIFAVYQILGRMGGVLLLPSFALEAIAGIPMYMSVPIMGVVTIAYTFLGGLSAVIWTDTIQGFVMIAAVGGCLLLVFFRIDIPFNEMWTTLDAQDKLHVFDWGISLTDENVFTVFVGIVFVTLLGIGDQNFVQRVQCGPSLSSTRKAVLTQMAVAVPINLLLFALGTALFLFYQQSPEELNPAMKNDGIYPFFAAQQLPPGVSGLVIAALLAATMSTISSSICSVSNLAVDDVYKRFSSAPTETKAVLVGRVITVLVGVFGIASAFYLNSFETPSIWDLALRVVSIVTATTVGIYFLGLFTQRSNEIGVLVGIVAGMGSTYYVSNQGTVVFWLYPVVGSFVTIVVGYLVSILTGGNKKNIEGLTLATLSKRTGGLDD</sequence>
<dbReference type="Gene3D" id="2.120.10.80">
    <property type="entry name" value="Kelch-type beta propeller"/>
    <property type="match status" value="1"/>
</dbReference>
<feature type="signal peptide" evidence="12">
    <location>
        <begin position="1"/>
        <end position="24"/>
    </location>
</feature>
<feature type="transmembrane region" description="Helical" evidence="11">
    <location>
        <begin position="735"/>
        <end position="751"/>
    </location>
</feature>
<feature type="transmembrane region" description="Helical" evidence="11">
    <location>
        <begin position="630"/>
        <end position="653"/>
    </location>
</feature>